<dbReference type="AlphaFoldDB" id="A0A388M9Z9"/>
<evidence type="ECO:0000259" key="2">
    <source>
        <dbReference type="Pfam" id="PF10683"/>
    </source>
</evidence>
<dbReference type="PANTHER" id="PTHR46169">
    <property type="entry name" value="DNA REPLICATION-RELATED ELEMENT FACTOR, ISOFORM A"/>
    <property type="match status" value="1"/>
</dbReference>
<evidence type="ECO:0000256" key="1">
    <source>
        <dbReference type="SAM" id="MobiDB-lite"/>
    </source>
</evidence>
<feature type="region of interest" description="Disordered" evidence="1">
    <location>
        <begin position="1"/>
        <end position="23"/>
    </location>
</feature>
<dbReference type="InterPro" id="IPR052717">
    <property type="entry name" value="Vacuolar_transposase_reg"/>
</dbReference>
<feature type="domain" description="Hermes trasposase DNA-binding" evidence="2">
    <location>
        <begin position="127"/>
        <end position="183"/>
    </location>
</feature>
<keyword evidence="4" id="KW-1185">Reference proteome</keyword>
<dbReference type="Gramene" id="GBG91313">
    <property type="protein sequence ID" value="GBG91313"/>
    <property type="gene ID" value="CBR_g52199"/>
</dbReference>
<dbReference type="PANTHER" id="PTHR46169:SF15">
    <property type="entry name" value="INNER CENTROMERE PROTEIN A-LIKE ISOFORM X1-RELATED"/>
    <property type="match status" value="1"/>
</dbReference>
<dbReference type="InterPro" id="IPR018473">
    <property type="entry name" value="Hermes_transposase_DNA-db"/>
</dbReference>
<evidence type="ECO:0000313" key="3">
    <source>
        <dbReference type="EMBL" id="GBG91313.1"/>
    </source>
</evidence>
<dbReference type="Gene3D" id="1.10.10.1070">
    <property type="entry name" value="Zinc finger, BED domain-containing"/>
    <property type="match status" value="1"/>
</dbReference>
<proteinExistence type="predicted"/>
<reference evidence="3 4" key="1">
    <citation type="journal article" date="2018" name="Cell">
        <title>The Chara Genome: Secondary Complexity and Implications for Plant Terrestrialization.</title>
        <authorList>
            <person name="Nishiyama T."/>
            <person name="Sakayama H."/>
            <person name="Vries J.D."/>
            <person name="Buschmann H."/>
            <person name="Saint-Marcoux D."/>
            <person name="Ullrich K.K."/>
            <person name="Haas F.B."/>
            <person name="Vanderstraeten L."/>
            <person name="Becker D."/>
            <person name="Lang D."/>
            <person name="Vosolsobe S."/>
            <person name="Rombauts S."/>
            <person name="Wilhelmsson P.K.I."/>
            <person name="Janitza P."/>
            <person name="Kern R."/>
            <person name="Heyl A."/>
            <person name="Rumpler F."/>
            <person name="Villalobos L.I.A.C."/>
            <person name="Clay J.M."/>
            <person name="Skokan R."/>
            <person name="Toyoda A."/>
            <person name="Suzuki Y."/>
            <person name="Kagoshima H."/>
            <person name="Schijlen E."/>
            <person name="Tajeshwar N."/>
            <person name="Catarino B."/>
            <person name="Hetherington A.J."/>
            <person name="Saltykova A."/>
            <person name="Bonnot C."/>
            <person name="Breuninger H."/>
            <person name="Symeonidi A."/>
            <person name="Radhakrishnan G.V."/>
            <person name="Van Nieuwerburgh F."/>
            <person name="Deforce D."/>
            <person name="Chang C."/>
            <person name="Karol K.G."/>
            <person name="Hedrich R."/>
            <person name="Ulvskov P."/>
            <person name="Glockner G."/>
            <person name="Delwiche C.F."/>
            <person name="Petrasek J."/>
            <person name="Van de Peer Y."/>
            <person name="Friml J."/>
            <person name="Beilby M."/>
            <person name="Dolan L."/>
            <person name="Kohara Y."/>
            <person name="Sugano S."/>
            <person name="Fujiyama A."/>
            <person name="Delaux P.-M."/>
            <person name="Quint M."/>
            <person name="TheiBen G."/>
            <person name="Hagemann M."/>
            <person name="Harholt J."/>
            <person name="Dunand C."/>
            <person name="Zachgo S."/>
            <person name="Langdale J."/>
            <person name="Maumus F."/>
            <person name="Straeten D.V.D."/>
            <person name="Gould S.B."/>
            <person name="Rensing S.A."/>
        </authorList>
    </citation>
    <scope>NUCLEOTIDE SEQUENCE [LARGE SCALE GENOMIC DNA]</scope>
    <source>
        <strain evidence="3 4">S276</strain>
    </source>
</reference>
<dbReference type="InterPro" id="IPR012337">
    <property type="entry name" value="RNaseH-like_sf"/>
</dbReference>
<sequence length="303" mass="33708">MDALDGKMVDVGVGSSSTSSKPDMMKLKNAIHRSLQKVGPGAQYMLKEEKASFAQCWQRFAHVCHTDGTLVKEFHSGYVACTKCHAVYAYEMRHGTSSLNGHRCRLVAADAGAMRLFATTVQPSTSQKRQVARAVAMMCCEDLGPFSIVEDPGFRRYSQVILDIGINVGRGMKVDDLIPSRFTVKRQVMGNVESLRDVVKAKLKEHFADKMHAGFTVDLWTDSIKRTSFMSITIHYIDNAFKLHVRTLQVQPLHDESHTAVRVLKAFKECLQDFGSDENERCVVCSDSGSNMCGGEGIRSNFK</sequence>
<dbReference type="Proteomes" id="UP000265515">
    <property type="component" value="Unassembled WGS sequence"/>
</dbReference>
<name>A0A388M9Z9_CHABU</name>
<dbReference type="STRING" id="69332.A0A388M9Z9"/>
<dbReference type="OMA" id="TVHYIQQ"/>
<comment type="caution">
    <text evidence="3">The sequence shown here is derived from an EMBL/GenBank/DDBJ whole genome shotgun (WGS) entry which is preliminary data.</text>
</comment>
<dbReference type="EMBL" id="BFEA01000894">
    <property type="protein sequence ID" value="GBG91313.1"/>
    <property type="molecule type" value="Genomic_DNA"/>
</dbReference>
<evidence type="ECO:0000313" key="4">
    <source>
        <dbReference type="Proteomes" id="UP000265515"/>
    </source>
</evidence>
<dbReference type="SUPFAM" id="SSF140996">
    <property type="entry name" value="Hermes dimerisation domain"/>
    <property type="match status" value="1"/>
</dbReference>
<gene>
    <name evidence="3" type="ORF">CBR_g52199</name>
</gene>
<dbReference type="OrthoDB" id="1607513at2759"/>
<accession>A0A388M9Z9</accession>
<dbReference type="Pfam" id="PF10683">
    <property type="entry name" value="DBD_Tnp_Hermes"/>
    <property type="match status" value="1"/>
</dbReference>
<organism evidence="3 4">
    <name type="scientific">Chara braunii</name>
    <name type="common">Braun's stonewort</name>
    <dbReference type="NCBI Taxonomy" id="69332"/>
    <lineage>
        <taxon>Eukaryota</taxon>
        <taxon>Viridiplantae</taxon>
        <taxon>Streptophyta</taxon>
        <taxon>Charophyceae</taxon>
        <taxon>Charales</taxon>
        <taxon>Characeae</taxon>
        <taxon>Chara</taxon>
    </lineage>
</organism>
<dbReference type="SUPFAM" id="SSF53098">
    <property type="entry name" value="Ribonuclease H-like"/>
    <property type="match status" value="1"/>
</dbReference>
<dbReference type="GO" id="GO:0006357">
    <property type="term" value="P:regulation of transcription by RNA polymerase II"/>
    <property type="evidence" value="ECO:0007669"/>
    <property type="project" value="TreeGrafter"/>
</dbReference>
<dbReference type="GO" id="GO:0005634">
    <property type="term" value="C:nucleus"/>
    <property type="evidence" value="ECO:0007669"/>
    <property type="project" value="TreeGrafter"/>
</dbReference>
<protein>
    <recommendedName>
        <fullName evidence="2">Hermes trasposase DNA-binding domain-containing protein</fullName>
    </recommendedName>
</protein>